<organism evidence="2 3">
    <name type="scientific">Neobacillus pocheonensis</name>
    <dbReference type="NCBI Taxonomy" id="363869"/>
    <lineage>
        <taxon>Bacteria</taxon>
        <taxon>Bacillati</taxon>
        <taxon>Bacillota</taxon>
        <taxon>Bacilli</taxon>
        <taxon>Bacillales</taxon>
        <taxon>Bacillaceae</taxon>
        <taxon>Neobacillus</taxon>
    </lineage>
</organism>
<feature type="transmembrane region" description="Helical" evidence="1">
    <location>
        <begin position="49"/>
        <end position="70"/>
    </location>
</feature>
<keyword evidence="3" id="KW-1185">Reference proteome</keyword>
<feature type="transmembrane region" description="Helical" evidence="1">
    <location>
        <begin position="21"/>
        <end position="42"/>
    </location>
</feature>
<name>A0ABT0WCC0_9BACI</name>
<reference evidence="2 3" key="1">
    <citation type="submission" date="2022-06" db="EMBL/GenBank/DDBJ databases">
        <authorList>
            <person name="Jeon C.O."/>
        </authorList>
    </citation>
    <scope>NUCLEOTIDE SEQUENCE [LARGE SCALE GENOMIC DNA]</scope>
    <source>
        <strain evidence="2 3">KCTC 13943</strain>
    </source>
</reference>
<dbReference type="Proteomes" id="UP001523262">
    <property type="component" value="Unassembled WGS sequence"/>
</dbReference>
<protein>
    <recommendedName>
        <fullName evidence="4">ABC transporter permease</fullName>
    </recommendedName>
</protein>
<evidence type="ECO:0008006" key="4">
    <source>
        <dbReference type="Google" id="ProtNLM"/>
    </source>
</evidence>
<dbReference type="EMBL" id="JAMQCR010000001">
    <property type="protein sequence ID" value="MCM2533966.1"/>
    <property type="molecule type" value="Genomic_DNA"/>
</dbReference>
<comment type="caution">
    <text evidence="2">The sequence shown here is derived from an EMBL/GenBank/DDBJ whole genome shotgun (WGS) entry which is preliminary data.</text>
</comment>
<feature type="transmembrane region" description="Helical" evidence="1">
    <location>
        <begin position="149"/>
        <end position="170"/>
    </location>
</feature>
<accession>A0ABT0WCC0</accession>
<feature type="transmembrane region" description="Helical" evidence="1">
    <location>
        <begin position="76"/>
        <end position="105"/>
    </location>
</feature>
<evidence type="ECO:0000313" key="3">
    <source>
        <dbReference type="Proteomes" id="UP001523262"/>
    </source>
</evidence>
<evidence type="ECO:0000313" key="2">
    <source>
        <dbReference type="EMBL" id="MCM2533966.1"/>
    </source>
</evidence>
<proteinExistence type="predicted"/>
<keyword evidence="1" id="KW-0472">Membrane</keyword>
<keyword evidence="1" id="KW-1133">Transmembrane helix</keyword>
<evidence type="ECO:0000256" key="1">
    <source>
        <dbReference type="SAM" id="Phobius"/>
    </source>
</evidence>
<gene>
    <name evidence="2" type="ORF">NDK43_18350</name>
</gene>
<keyword evidence="1" id="KW-0812">Transmembrane</keyword>
<sequence>MGENAVNLIAKKSITPAGFTLMRWSGVIILFIVAYVHIALFLNMMSFRLLPMLFLINGVGALIAMIGVLVNARWLGWIFGIVMSGGAAVAKIAMYTIPGVGALLMGRPSGMNRPNPSMGNAPMRNVPMRNGGSGGMHSVLPLFTDINTLAMISIIIELAFVLLAIYFLVFSKMNHANSGK</sequence>